<reference evidence="9" key="1">
    <citation type="submission" date="2022-11" db="EMBL/GenBank/DDBJ databases">
        <authorList>
            <person name="Morgan W.R."/>
            <person name="Tartar A."/>
        </authorList>
    </citation>
    <scope>NUCLEOTIDE SEQUENCE</scope>
    <source>
        <strain evidence="9">ARSEF 373</strain>
    </source>
</reference>
<evidence type="ECO:0000256" key="7">
    <source>
        <dbReference type="ARBA" id="ARBA00023128"/>
    </source>
</evidence>
<name>A0AAV2YV83_9STRA</name>
<reference evidence="9" key="2">
    <citation type="journal article" date="2023" name="Microbiol Resour">
        <title>Decontamination and Annotation of the Draft Genome Sequence of the Oomycete Lagenidium giganteum ARSEF 373.</title>
        <authorList>
            <person name="Morgan W.R."/>
            <person name="Tartar A."/>
        </authorList>
    </citation>
    <scope>NUCLEOTIDE SEQUENCE</scope>
    <source>
        <strain evidence="9">ARSEF 373</strain>
    </source>
</reference>
<evidence type="ECO:0000256" key="1">
    <source>
        <dbReference type="ARBA" id="ARBA00004443"/>
    </source>
</evidence>
<evidence type="ECO:0000256" key="3">
    <source>
        <dbReference type="ARBA" id="ARBA00022448"/>
    </source>
</evidence>
<keyword evidence="10" id="KW-1185">Reference proteome</keyword>
<protein>
    <submittedName>
        <fullName evidence="9">Uncharacterized protein</fullName>
    </submittedName>
</protein>
<comment type="subcellular location">
    <subcellularLocation>
        <location evidence="1">Mitochondrion inner membrane</location>
        <topology evidence="1">Peripheral membrane protein</topology>
        <orientation evidence="1">Matrix side</orientation>
    </subcellularLocation>
</comment>
<evidence type="ECO:0000313" key="9">
    <source>
        <dbReference type="EMBL" id="DAZ97193.1"/>
    </source>
</evidence>
<evidence type="ECO:0000256" key="4">
    <source>
        <dbReference type="ARBA" id="ARBA00022660"/>
    </source>
</evidence>
<keyword evidence="8" id="KW-0472">Membrane</keyword>
<evidence type="ECO:0000256" key="2">
    <source>
        <dbReference type="ARBA" id="ARBA00010261"/>
    </source>
</evidence>
<dbReference type="GO" id="GO:0022904">
    <property type="term" value="P:respiratory electron transport chain"/>
    <property type="evidence" value="ECO:0007669"/>
    <property type="project" value="InterPro"/>
</dbReference>
<dbReference type="AlphaFoldDB" id="A0AAV2YV83"/>
<evidence type="ECO:0000256" key="8">
    <source>
        <dbReference type="ARBA" id="ARBA00023136"/>
    </source>
</evidence>
<dbReference type="Pfam" id="PF04716">
    <property type="entry name" value="ETC_C1_NDUFA5"/>
    <property type="match status" value="1"/>
</dbReference>
<accession>A0AAV2YV83</accession>
<keyword evidence="7" id="KW-0496">Mitochondrion</keyword>
<comment type="similarity">
    <text evidence="2">Belongs to the complex I NDUFA5 subunit family.</text>
</comment>
<evidence type="ECO:0000256" key="5">
    <source>
        <dbReference type="ARBA" id="ARBA00022792"/>
    </source>
</evidence>
<evidence type="ECO:0000313" key="10">
    <source>
        <dbReference type="Proteomes" id="UP001146120"/>
    </source>
</evidence>
<dbReference type="InterPro" id="IPR006806">
    <property type="entry name" value="NDUFA5"/>
</dbReference>
<gene>
    <name evidence="9" type="ORF">N0F65_003824</name>
</gene>
<sequence>MWATRVLRMAVRKTSTGIVGLPVNPNARQDLVKIYQRTLQEIQTLPNEAANYKQAVEQITKYRLKVVEENTDEAVIEREINCGQLEELIEQAEDELSVIPVYLGEEQAVGSSRLGIESCQCLLACMGMLYYWLWER</sequence>
<dbReference type="GO" id="GO:0005743">
    <property type="term" value="C:mitochondrial inner membrane"/>
    <property type="evidence" value="ECO:0007669"/>
    <property type="project" value="UniProtKB-SubCell"/>
</dbReference>
<proteinExistence type="inferred from homology"/>
<dbReference type="PANTHER" id="PTHR12653">
    <property type="entry name" value="NADH-UBIQUINONE OXIDOREDUCTASE 13 KD-B SUBUNIT"/>
    <property type="match status" value="1"/>
</dbReference>
<dbReference type="PANTHER" id="PTHR12653:SF0">
    <property type="entry name" value="NADH DEHYDROGENASE [UBIQUINONE] 1 ALPHA SUBCOMPLEX SUBUNIT 5"/>
    <property type="match status" value="1"/>
</dbReference>
<keyword evidence="6" id="KW-0249">Electron transport</keyword>
<dbReference type="Proteomes" id="UP001146120">
    <property type="component" value="Unassembled WGS sequence"/>
</dbReference>
<keyword evidence="5" id="KW-0999">Mitochondrion inner membrane</keyword>
<keyword evidence="3" id="KW-0813">Transport</keyword>
<comment type="caution">
    <text evidence="9">The sequence shown here is derived from an EMBL/GenBank/DDBJ whole genome shotgun (WGS) entry which is preliminary data.</text>
</comment>
<organism evidence="9 10">
    <name type="scientific">Lagenidium giganteum</name>
    <dbReference type="NCBI Taxonomy" id="4803"/>
    <lineage>
        <taxon>Eukaryota</taxon>
        <taxon>Sar</taxon>
        <taxon>Stramenopiles</taxon>
        <taxon>Oomycota</taxon>
        <taxon>Peronosporomycetes</taxon>
        <taxon>Pythiales</taxon>
        <taxon>Pythiaceae</taxon>
    </lineage>
</organism>
<dbReference type="EMBL" id="DAKRPA010000143">
    <property type="protein sequence ID" value="DAZ97193.1"/>
    <property type="molecule type" value="Genomic_DNA"/>
</dbReference>
<keyword evidence="4" id="KW-0679">Respiratory chain</keyword>
<evidence type="ECO:0000256" key="6">
    <source>
        <dbReference type="ARBA" id="ARBA00022982"/>
    </source>
</evidence>